<sequence length="427" mass="48274">MSSSRAPAARGKLGIGIYRATAQDWYPPPEDLITNTNERFKSGIPYTSLFLVFDNRWLCPEQHMTSDDPLWNRSTEFGYIKVDTEAKLGLVQAQHEVYKDVVLNVALLANHPLSATCTYQRRVNGVGRTCSFNRLSYHPEQAAWGRKDISIHCDPATQIGRNTLAAYVKWDTYNKKGKEDPKVKAGADFMRMNKFTWSCFRCSANPLKKVSFSWATYADVSNRLTKQGDQWMTIDLSPNGERIGWINLFERYDEEPLRCKNKGWGKGPYVNKGPCEFQYGTIPTFDEEKRMIWPEQEPMPEDLEERQTVSPRTQEGLLFYQKSKAVAGPSSAAGATGSMAEAPITATASGASLTQEQPKVDGPKDGQALYYIDLKCVRQPRSAQDQPEDSIAQSKKDDTVYFIHEKCLGDDWYTNRGDGEDCYPNDL</sequence>
<evidence type="ECO:0000313" key="1">
    <source>
        <dbReference type="EMBL" id="KAF2648016.1"/>
    </source>
</evidence>
<dbReference type="EMBL" id="MU004564">
    <property type="protein sequence ID" value="KAF2648016.1"/>
    <property type="molecule type" value="Genomic_DNA"/>
</dbReference>
<accession>A0A6A6SJL6</accession>
<evidence type="ECO:0000313" key="2">
    <source>
        <dbReference type="Proteomes" id="UP000799324"/>
    </source>
</evidence>
<name>A0A6A6SJL6_9PLEO</name>
<protein>
    <submittedName>
        <fullName evidence="1">Uncharacterized protein</fullName>
    </submittedName>
</protein>
<dbReference type="AlphaFoldDB" id="A0A6A6SJL6"/>
<proteinExistence type="predicted"/>
<gene>
    <name evidence="1" type="ORF">K491DRAFT_763357</name>
</gene>
<organism evidence="1 2">
    <name type="scientific">Lophiostoma macrostomum CBS 122681</name>
    <dbReference type="NCBI Taxonomy" id="1314788"/>
    <lineage>
        <taxon>Eukaryota</taxon>
        <taxon>Fungi</taxon>
        <taxon>Dikarya</taxon>
        <taxon>Ascomycota</taxon>
        <taxon>Pezizomycotina</taxon>
        <taxon>Dothideomycetes</taxon>
        <taxon>Pleosporomycetidae</taxon>
        <taxon>Pleosporales</taxon>
        <taxon>Lophiostomataceae</taxon>
        <taxon>Lophiostoma</taxon>
    </lineage>
</organism>
<reference evidence="1" key="1">
    <citation type="journal article" date="2020" name="Stud. Mycol.">
        <title>101 Dothideomycetes genomes: a test case for predicting lifestyles and emergence of pathogens.</title>
        <authorList>
            <person name="Haridas S."/>
            <person name="Albert R."/>
            <person name="Binder M."/>
            <person name="Bloem J."/>
            <person name="Labutti K."/>
            <person name="Salamov A."/>
            <person name="Andreopoulos B."/>
            <person name="Baker S."/>
            <person name="Barry K."/>
            <person name="Bills G."/>
            <person name="Bluhm B."/>
            <person name="Cannon C."/>
            <person name="Castanera R."/>
            <person name="Culley D."/>
            <person name="Daum C."/>
            <person name="Ezra D."/>
            <person name="Gonzalez J."/>
            <person name="Henrissat B."/>
            <person name="Kuo A."/>
            <person name="Liang C."/>
            <person name="Lipzen A."/>
            <person name="Lutzoni F."/>
            <person name="Magnuson J."/>
            <person name="Mondo S."/>
            <person name="Nolan M."/>
            <person name="Ohm R."/>
            <person name="Pangilinan J."/>
            <person name="Park H.-J."/>
            <person name="Ramirez L."/>
            <person name="Alfaro M."/>
            <person name="Sun H."/>
            <person name="Tritt A."/>
            <person name="Yoshinaga Y."/>
            <person name="Zwiers L.-H."/>
            <person name="Turgeon B."/>
            <person name="Goodwin S."/>
            <person name="Spatafora J."/>
            <person name="Crous P."/>
            <person name="Grigoriev I."/>
        </authorList>
    </citation>
    <scope>NUCLEOTIDE SEQUENCE</scope>
    <source>
        <strain evidence="1">CBS 122681</strain>
    </source>
</reference>
<dbReference type="Proteomes" id="UP000799324">
    <property type="component" value="Unassembled WGS sequence"/>
</dbReference>
<keyword evidence="2" id="KW-1185">Reference proteome</keyword>